<accession>A0AAE3INL7</accession>
<reference evidence="1" key="1">
    <citation type="submission" date="2022-10" db="EMBL/GenBank/DDBJ databases">
        <authorList>
            <person name="Kim H.S."/>
            <person name="Kim J.-S."/>
            <person name="Suh M.K."/>
            <person name="Eom M.K."/>
            <person name="Lee J.-S."/>
        </authorList>
    </citation>
    <scope>NUCLEOTIDE SEQUENCE</scope>
    <source>
        <strain evidence="1">LIP-5</strain>
    </source>
</reference>
<dbReference type="AlphaFoldDB" id="A0AAE3INL7"/>
<proteinExistence type="predicted"/>
<dbReference type="Proteomes" id="UP001209317">
    <property type="component" value="Unassembled WGS sequence"/>
</dbReference>
<name>A0AAE3INL7_9BACT</name>
<sequence>MEITYQFSYDYIPSDIVEKEESYNEERRLRKVETIKNIISEYTAKLPGMEYKIEAAKGEGLLLLTCEETDSQYYKEFDEALKAIGITNTTIPQEEKPETNEGYVATPTIDVTEEATQASDDTAVA</sequence>
<evidence type="ECO:0000313" key="2">
    <source>
        <dbReference type="Proteomes" id="UP001209317"/>
    </source>
</evidence>
<evidence type="ECO:0000313" key="1">
    <source>
        <dbReference type="EMBL" id="MCU7695392.1"/>
    </source>
</evidence>
<dbReference type="EMBL" id="JAOTPL010000026">
    <property type="protein sequence ID" value="MCU7695392.1"/>
    <property type="molecule type" value="Genomic_DNA"/>
</dbReference>
<comment type="caution">
    <text evidence="1">The sequence shown here is derived from an EMBL/GenBank/DDBJ whole genome shotgun (WGS) entry which is preliminary data.</text>
</comment>
<dbReference type="RefSeq" id="WP_263038880.1">
    <property type="nucleotide sequence ID" value="NZ_JAOTPL010000026.1"/>
</dbReference>
<gene>
    <name evidence="1" type="ORF">OD355_12775</name>
</gene>
<keyword evidence="2" id="KW-1185">Reference proteome</keyword>
<organism evidence="1 2">
    <name type="scientific">Haoranjiania flava</name>
    <dbReference type="NCBI Taxonomy" id="1856322"/>
    <lineage>
        <taxon>Bacteria</taxon>
        <taxon>Pseudomonadati</taxon>
        <taxon>Bacteroidota</taxon>
        <taxon>Chitinophagia</taxon>
        <taxon>Chitinophagales</taxon>
        <taxon>Chitinophagaceae</taxon>
        <taxon>Haoranjiania</taxon>
    </lineage>
</organism>
<protein>
    <submittedName>
        <fullName evidence="1">Uncharacterized protein</fullName>
    </submittedName>
</protein>